<dbReference type="SUPFAM" id="SSF52402">
    <property type="entry name" value="Adenine nucleotide alpha hydrolases-like"/>
    <property type="match status" value="1"/>
</dbReference>
<feature type="domain" description="UspA" evidence="1">
    <location>
        <begin position="1"/>
        <end position="110"/>
    </location>
</feature>
<gene>
    <name evidence="2" type="ORF">JL102_06610</name>
</gene>
<dbReference type="CDD" id="cd00293">
    <property type="entry name" value="USP-like"/>
    <property type="match status" value="1"/>
</dbReference>
<dbReference type="Pfam" id="PF00582">
    <property type="entry name" value="Usp"/>
    <property type="match status" value="1"/>
</dbReference>
<dbReference type="InterPro" id="IPR014729">
    <property type="entry name" value="Rossmann-like_a/b/a_fold"/>
</dbReference>
<dbReference type="AlphaFoldDB" id="A0A937JXT8"/>
<evidence type="ECO:0000313" key="2">
    <source>
        <dbReference type="EMBL" id="MBL3655793.1"/>
    </source>
</evidence>
<comment type="caution">
    <text evidence="2">The sequence shown here is derived from an EMBL/GenBank/DDBJ whole genome shotgun (WGS) entry which is preliminary data.</text>
</comment>
<protein>
    <submittedName>
        <fullName evidence="2">Universal stress protein</fullName>
    </submittedName>
</protein>
<organism evidence="2 3">
    <name type="scientific">Fulvivirga sediminis</name>
    <dbReference type="NCBI Taxonomy" id="2803949"/>
    <lineage>
        <taxon>Bacteria</taxon>
        <taxon>Pseudomonadati</taxon>
        <taxon>Bacteroidota</taxon>
        <taxon>Cytophagia</taxon>
        <taxon>Cytophagales</taxon>
        <taxon>Fulvivirgaceae</taxon>
        <taxon>Fulvivirga</taxon>
    </lineage>
</organism>
<evidence type="ECO:0000313" key="3">
    <source>
        <dbReference type="Proteomes" id="UP000659388"/>
    </source>
</evidence>
<sequence length="148" mass="17023">MFKRIIYPTDFSESSIRCLSVALDIAIAHGGELIILHAYRLITGSAQESIKSKIQFKREQEAAANIKFERLKSFMPEIEQVNNTFLAEVGFVKERLFSAIDTFDVDLVVLCEDIQKKLQEKWDLNEDNDFNKFKCPVMFIPSSKVLVK</sequence>
<evidence type="ECO:0000259" key="1">
    <source>
        <dbReference type="Pfam" id="PF00582"/>
    </source>
</evidence>
<proteinExistence type="predicted"/>
<dbReference type="InterPro" id="IPR006016">
    <property type="entry name" value="UspA"/>
</dbReference>
<keyword evidence="3" id="KW-1185">Reference proteome</keyword>
<dbReference type="RefSeq" id="WP_202243475.1">
    <property type="nucleotide sequence ID" value="NZ_JAESIY010000003.1"/>
</dbReference>
<name>A0A937JXT8_9BACT</name>
<reference evidence="2" key="1">
    <citation type="submission" date="2021-01" db="EMBL/GenBank/DDBJ databases">
        <title>Fulvivirga kasyanovii gen. nov., sp nov., a novel member of the phylum Bacteroidetes isolated from seawater in a mussel farm.</title>
        <authorList>
            <person name="Zhao L.-H."/>
            <person name="Wang Z.-J."/>
        </authorList>
    </citation>
    <scope>NUCLEOTIDE SEQUENCE</scope>
    <source>
        <strain evidence="2">2943</strain>
    </source>
</reference>
<dbReference type="EMBL" id="JAESIY010000003">
    <property type="protein sequence ID" value="MBL3655793.1"/>
    <property type="molecule type" value="Genomic_DNA"/>
</dbReference>
<dbReference type="Gene3D" id="3.40.50.620">
    <property type="entry name" value="HUPs"/>
    <property type="match status" value="1"/>
</dbReference>
<accession>A0A937JXT8</accession>
<dbReference type="Proteomes" id="UP000659388">
    <property type="component" value="Unassembled WGS sequence"/>
</dbReference>